<evidence type="ECO:0000313" key="2">
    <source>
        <dbReference type="EMBL" id="QUH22305.1"/>
    </source>
</evidence>
<evidence type="ECO:0000256" key="1">
    <source>
        <dbReference type="SAM" id="Phobius"/>
    </source>
</evidence>
<dbReference type="AlphaFoldDB" id="A0A8T8K4B5"/>
<keyword evidence="1" id="KW-1133">Transmembrane helix</keyword>
<feature type="transmembrane region" description="Helical" evidence="1">
    <location>
        <begin position="27"/>
        <end position="48"/>
    </location>
</feature>
<keyword evidence="1" id="KW-0472">Membrane</keyword>
<dbReference type="Proteomes" id="UP000681041">
    <property type="component" value="Chromosome"/>
</dbReference>
<organism evidence="2 3">
    <name type="scientific">Methanobacterium alkalithermotolerans</name>
    <dbReference type="NCBI Taxonomy" id="2731220"/>
    <lineage>
        <taxon>Archaea</taxon>
        <taxon>Methanobacteriati</taxon>
        <taxon>Methanobacteriota</taxon>
        <taxon>Methanomada group</taxon>
        <taxon>Methanobacteria</taxon>
        <taxon>Methanobacteriales</taxon>
        <taxon>Methanobacteriaceae</taxon>
        <taxon>Methanobacterium</taxon>
    </lineage>
</organism>
<sequence>MITIIYLFTNILTMGPEFNIDGFDYSLLIPVVVALAFILSVVVVLWIIGRRVKTRKREQLEVKVSNLHEDILDELKEEYGIDKEEDNIVNQDKNDSKVE</sequence>
<dbReference type="KEGG" id="meme:HYG87_00250"/>
<protein>
    <submittedName>
        <fullName evidence="2">Uncharacterized protein</fullName>
    </submittedName>
</protein>
<name>A0A8T8K4B5_9EURY</name>
<keyword evidence="1" id="KW-0812">Transmembrane</keyword>
<accession>A0A8T8K4B5</accession>
<evidence type="ECO:0000313" key="3">
    <source>
        <dbReference type="Proteomes" id="UP000681041"/>
    </source>
</evidence>
<dbReference type="RefSeq" id="WP_211533247.1">
    <property type="nucleotide sequence ID" value="NZ_CP058560.1"/>
</dbReference>
<proteinExistence type="predicted"/>
<gene>
    <name evidence="2" type="ORF">HYG87_00250</name>
</gene>
<reference evidence="2" key="1">
    <citation type="submission" date="2020-07" db="EMBL/GenBank/DDBJ databases">
        <title>Methanobacterium. sp. MethCan genome.</title>
        <authorList>
            <person name="Postec A."/>
            <person name="Quemeneur M."/>
        </authorList>
    </citation>
    <scope>NUCLEOTIDE SEQUENCE</scope>
    <source>
        <strain evidence="2">MethCAN</strain>
    </source>
</reference>
<keyword evidence="3" id="KW-1185">Reference proteome</keyword>
<dbReference type="EMBL" id="CP058560">
    <property type="protein sequence ID" value="QUH22305.1"/>
    <property type="molecule type" value="Genomic_DNA"/>
</dbReference>
<dbReference type="GeneID" id="64819148"/>